<reference evidence="1 2" key="1">
    <citation type="journal article" date="2015" name="Stand. Genomic Sci.">
        <title>Genomic Encyclopedia of Bacterial and Archaeal Type Strains, Phase III: the genomes of soil and plant-associated and newly described type strains.</title>
        <authorList>
            <person name="Whitman W.B."/>
            <person name="Woyke T."/>
            <person name="Klenk H.P."/>
            <person name="Zhou Y."/>
            <person name="Lilburn T.G."/>
            <person name="Beck B.J."/>
            <person name="De Vos P."/>
            <person name="Vandamme P."/>
            <person name="Eisen J.A."/>
            <person name="Garrity G."/>
            <person name="Hugenholtz P."/>
            <person name="Kyrpides N.C."/>
        </authorList>
    </citation>
    <scope>NUCLEOTIDE SEQUENCE [LARGE SCALE GENOMIC DNA]</scope>
    <source>
        <strain evidence="1 2">CGMCC 1.10136</strain>
    </source>
</reference>
<name>A0A562LWN5_9GAMM</name>
<dbReference type="OrthoDB" id="6025219at2"/>
<accession>A0A562LWN5</accession>
<evidence type="ECO:0000313" key="2">
    <source>
        <dbReference type="Proteomes" id="UP000316471"/>
    </source>
</evidence>
<evidence type="ECO:0000313" key="1">
    <source>
        <dbReference type="EMBL" id="TWI12067.1"/>
    </source>
</evidence>
<dbReference type="AlphaFoldDB" id="A0A562LWN5"/>
<dbReference type="Proteomes" id="UP000316471">
    <property type="component" value="Unassembled WGS sequence"/>
</dbReference>
<gene>
    <name evidence="1" type="ORF">IP93_01348</name>
</gene>
<sequence length="85" mass="9829">MADIGLKDRRRMSNASPTMLRAQLNEAQLMTLRELERFGWEIQFVRRPLFQDPIPVVVDGDRKTYAVLTPEGELDESPGFNLRQP</sequence>
<dbReference type="RefSeq" id="WP_144813583.1">
    <property type="nucleotide sequence ID" value="NZ_VLKP01000004.1"/>
</dbReference>
<organism evidence="1 2">
    <name type="scientific">Aerolutibacter ruishenii</name>
    <dbReference type="NCBI Taxonomy" id="686800"/>
    <lineage>
        <taxon>Bacteria</taxon>
        <taxon>Pseudomonadati</taxon>
        <taxon>Pseudomonadota</taxon>
        <taxon>Gammaproteobacteria</taxon>
        <taxon>Lysobacterales</taxon>
        <taxon>Lysobacteraceae</taxon>
        <taxon>Aerolutibacter</taxon>
    </lineage>
</organism>
<proteinExistence type="predicted"/>
<dbReference type="EMBL" id="VLKP01000004">
    <property type="protein sequence ID" value="TWI12067.1"/>
    <property type="molecule type" value="Genomic_DNA"/>
</dbReference>
<comment type="caution">
    <text evidence="1">The sequence shown here is derived from an EMBL/GenBank/DDBJ whole genome shotgun (WGS) entry which is preliminary data.</text>
</comment>
<protein>
    <submittedName>
        <fullName evidence="1">Uncharacterized protein</fullName>
    </submittedName>
</protein>
<keyword evidence="2" id="KW-1185">Reference proteome</keyword>